<organism evidence="8 9">
    <name type="scientific">Caviibacterium pharyngocola</name>
    <dbReference type="NCBI Taxonomy" id="28159"/>
    <lineage>
        <taxon>Bacteria</taxon>
        <taxon>Pseudomonadati</taxon>
        <taxon>Pseudomonadota</taxon>
        <taxon>Gammaproteobacteria</taxon>
        <taxon>Pasteurellales</taxon>
        <taxon>Pasteurellaceae</taxon>
        <taxon>Caviibacterium</taxon>
    </lineage>
</organism>
<evidence type="ECO:0000256" key="6">
    <source>
        <dbReference type="SAM" id="Coils"/>
    </source>
</evidence>
<evidence type="ECO:0000256" key="1">
    <source>
        <dbReference type="ARBA" id="ARBA00004496"/>
    </source>
</evidence>
<dbReference type="InterPro" id="IPR009061">
    <property type="entry name" value="DNA-bd_dom_put_sf"/>
</dbReference>
<evidence type="ECO:0000313" key="9">
    <source>
        <dbReference type="Proteomes" id="UP000230282"/>
    </source>
</evidence>
<dbReference type="CDD" id="cd01108">
    <property type="entry name" value="HTH_CueR"/>
    <property type="match status" value="1"/>
</dbReference>
<dbReference type="NCBIfam" id="TIGR02044">
    <property type="entry name" value="CueR"/>
    <property type="match status" value="1"/>
</dbReference>
<dbReference type="GO" id="GO:0045893">
    <property type="term" value="P:positive regulation of DNA-templated transcription"/>
    <property type="evidence" value="ECO:0007669"/>
    <property type="project" value="InterPro"/>
</dbReference>
<dbReference type="GO" id="GO:0005507">
    <property type="term" value="F:copper ion binding"/>
    <property type="evidence" value="ECO:0007669"/>
    <property type="project" value="InterPro"/>
</dbReference>
<dbReference type="AlphaFoldDB" id="A0A2M8RUR5"/>
<dbReference type="Pfam" id="PF13411">
    <property type="entry name" value="MerR_1"/>
    <property type="match status" value="1"/>
</dbReference>
<evidence type="ECO:0000313" key="8">
    <source>
        <dbReference type="EMBL" id="PJG82617.1"/>
    </source>
</evidence>
<dbReference type="PROSITE" id="PS00552">
    <property type="entry name" value="HTH_MERR_1"/>
    <property type="match status" value="1"/>
</dbReference>
<sequence length="144" mass="16314">MNISQAAEQTGLSAKQIRDYEKNGLLPETQRTLNGYRFYSENDLVRLRFIANARKVGFSLQQITRLLQLNDDPNRTSRDVKALTEQHINELKQKIADLQQMLNLLQSWHCACQGNDNPDCSILSGLGEGLNENAKNDGEKRGHC</sequence>
<dbReference type="PRINTS" id="PR00040">
    <property type="entry name" value="HTHMERR"/>
</dbReference>
<proteinExistence type="predicted"/>
<evidence type="ECO:0000256" key="3">
    <source>
        <dbReference type="ARBA" id="ARBA00023015"/>
    </source>
</evidence>
<dbReference type="EMBL" id="PHGZ01000018">
    <property type="protein sequence ID" value="PJG82617.1"/>
    <property type="molecule type" value="Genomic_DNA"/>
</dbReference>
<dbReference type="Gene3D" id="1.10.1660.10">
    <property type="match status" value="1"/>
</dbReference>
<name>A0A2M8RUR5_9PAST</name>
<dbReference type="GO" id="GO:0003700">
    <property type="term" value="F:DNA-binding transcription factor activity"/>
    <property type="evidence" value="ECO:0007669"/>
    <property type="project" value="InterPro"/>
</dbReference>
<dbReference type="InterPro" id="IPR047057">
    <property type="entry name" value="MerR_fam"/>
</dbReference>
<feature type="coiled-coil region" evidence="6">
    <location>
        <begin position="81"/>
        <end position="108"/>
    </location>
</feature>
<evidence type="ECO:0000256" key="4">
    <source>
        <dbReference type="ARBA" id="ARBA00023125"/>
    </source>
</evidence>
<dbReference type="RefSeq" id="WP_100297054.1">
    <property type="nucleotide sequence ID" value="NZ_PHGZ01000018.1"/>
</dbReference>
<accession>A0A2M8RUR5</accession>
<keyword evidence="6" id="KW-0175">Coiled coil</keyword>
<dbReference type="GO" id="GO:0003677">
    <property type="term" value="F:DNA binding"/>
    <property type="evidence" value="ECO:0007669"/>
    <property type="project" value="UniProtKB-KW"/>
</dbReference>
<reference evidence="8 9" key="1">
    <citation type="submission" date="2017-11" db="EMBL/GenBank/DDBJ databases">
        <title>Reclassification of Bisgaard taxon 5 as Caviibacterium pharyngocola gen. nov., sp. nov.</title>
        <authorList>
            <person name="Christensen H."/>
        </authorList>
    </citation>
    <scope>NUCLEOTIDE SEQUENCE [LARGE SCALE GENOMIC DNA]</scope>
    <source>
        <strain evidence="8 9">7_3</strain>
    </source>
</reference>
<dbReference type="OrthoDB" id="9808480at2"/>
<dbReference type="Proteomes" id="UP000230282">
    <property type="component" value="Unassembled WGS sequence"/>
</dbReference>
<keyword evidence="9" id="KW-1185">Reference proteome</keyword>
<keyword evidence="4" id="KW-0238">DNA-binding</keyword>
<dbReference type="InterPro" id="IPR011789">
    <property type="entry name" value="CueR"/>
</dbReference>
<keyword evidence="5" id="KW-0804">Transcription</keyword>
<comment type="caution">
    <text evidence="8">The sequence shown here is derived from an EMBL/GenBank/DDBJ whole genome shotgun (WGS) entry which is preliminary data.</text>
</comment>
<gene>
    <name evidence="8" type="primary">cueR</name>
    <name evidence="8" type="ORF">CVP04_08345</name>
</gene>
<dbReference type="SUPFAM" id="SSF46955">
    <property type="entry name" value="Putative DNA-binding domain"/>
    <property type="match status" value="1"/>
</dbReference>
<evidence type="ECO:0000256" key="2">
    <source>
        <dbReference type="ARBA" id="ARBA00022490"/>
    </source>
</evidence>
<dbReference type="PANTHER" id="PTHR30204">
    <property type="entry name" value="REDOX-CYCLING DRUG-SENSING TRANSCRIPTIONAL ACTIVATOR SOXR"/>
    <property type="match status" value="1"/>
</dbReference>
<comment type="subcellular location">
    <subcellularLocation>
        <location evidence="1">Cytoplasm</location>
    </subcellularLocation>
</comment>
<dbReference type="PROSITE" id="PS50937">
    <property type="entry name" value="HTH_MERR_2"/>
    <property type="match status" value="1"/>
</dbReference>
<dbReference type="PANTHER" id="PTHR30204:SF94">
    <property type="entry name" value="HEAVY METAL-DEPENDENT TRANSCRIPTIONAL REGULATOR HI_0293-RELATED"/>
    <property type="match status" value="1"/>
</dbReference>
<evidence type="ECO:0000259" key="7">
    <source>
        <dbReference type="PROSITE" id="PS50937"/>
    </source>
</evidence>
<dbReference type="InterPro" id="IPR000551">
    <property type="entry name" value="MerR-type_HTH_dom"/>
</dbReference>
<protein>
    <submittedName>
        <fullName evidence="8">Cu(I)-responsive transcriptional regulator</fullName>
    </submittedName>
</protein>
<evidence type="ECO:0000256" key="5">
    <source>
        <dbReference type="ARBA" id="ARBA00023163"/>
    </source>
</evidence>
<feature type="domain" description="HTH merR-type" evidence="7">
    <location>
        <begin position="1"/>
        <end position="69"/>
    </location>
</feature>
<dbReference type="GO" id="GO:0005737">
    <property type="term" value="C:cytoplasm"/>
    <property type="evidence" value="ECO:0007669"/>
    <property type="project" value="UniProtKB-SubCell"/>
</dbReference>
<dbReference type="SMART" id="SM00422">
    <property type="entry name" value="HTH_MERR"/>
    <property type="match status" value="1"/>
</dbReference>
<keyword evidence="3" id="KW-0805">Transcription regulation</keyword>
<keyword evidence="2" id="KW-0963">Cytoplasm</keyword>